<feature type="transmembrane region" description="Helical" evidence="1">
    <location>
        <begin position="191"/>
        <end position="209"/>
    </location>
</feature>
<feature type="transmembrane region" description="Helical" evidence="1">
    <location>
        <begin position="310"/>
        <end position="329"/>
    </location>
</feature>
<geneLocation type="plasmid" evidence="3">
    <name>prgalie4872d</name>
</geneLocation>
<accession>A0A1L5NWM8</accession>
<keyword evidence="2" id="KW-0614">Plasmid</keyword>
<dbReference type="OrthoDB" id="9808870at2"/>
<dbReference type="InterPro" id="IPR032809">
    <property type="entry name" value="Put_HupE_UreJ"/>
</dbReference>
<feature type="transmembrane region" description="Helical" evidence="1">
    <location>
        <begin position="244"/>
        <end position="262"/>
    </location>
</feature>
<dbReference type="AlphaFoldDB" id="A0A1L5NWM8"/>
<organism evidence="2 3">
    <name type="scientific">Rhizobium gallicum</name>
    <dbReference type="NCBI Taxonomy" id="56730"/>
    <lineage>
        <taxon>Bacteria</taxon>
        <taxon>Pseudomonadati</taxon>
        <taxon>Pseudomonadota</taxon>
        <taxon>Alphaproteobacteria</taxon>
        <taxon>Hyphomicrobiales</taxon>
        <taxon>Rhizobiaceae</taxon>
        <taxon>Rhizobium/Agrobacterium group</taxon>
        <taxon>Rhizobium</taxon>
    </lineage>
</organism>
<name>A0A1L5NWM8_9HYPH</name>
<gene>
    <name evidence="2" type="ORF">IE4872_PD01763</name>
</gene>
<protein>
    <submittedName>
        <fullName evidence="2">HupE/UreJ protein</fullName>
    </submittedName>
</protein>
<sequence length="335" mass="36432">MRRIRNYSAVLVLLTLGMGLLSLVAASAHEVRPAYLELREEMPNEYSVLLKTPMRGDARLALSAVFSGKIENITPIVSRPTGNAMVQTWRMRTIEPLQGQQVLIDGLRSTMTDALVRVEFAGGGAWVARLTPRAPDATIPVAQTRGMVAATYLKLGFEHILLGFDHLLFVLALLIITQGSWLLVKTVTSFTVAHSITLALATLGFVHVPSPPVEAVIALSIAFVAVEIVHVRQGRRCLSARAPWLVAFAFGLLHGFGFAGSLSKIGLPVEQIPLALLFFNVGVEIGQLLFIGAVLALVAFIQWAKRPLPAWLNLVPPYAIGTIAMFWVIERVAAF</sequence>
<feature type="transmembrane region" description="Helical" evidence="1">
    <location>
        <begin position="274"/>
        <end position="298"/>
    </location>
</feature>
<keyword evidence="1" id="KW-0812">Transmembrane</keyword>
<evidence type="ECO:0000313" key="3">
    <source>
        <dbReference type="Proteomes" id="UP000184749"/>
    </source>
</evidence>
<feature type="transmembrane region" description="Helical" evidence="1">
    <location>
        <begin position="215"/>
        <end position="232"/>
    </location>
</feature>
<evidence type="ECO:0000256" key="1">
    <source>
        <dbReference type="SAM" id="Phobius"/>
    </source>
</evidence>
<dbReference type="EMBL" id="CP017105">
    <property type="protein sequence ID" value="APO72281.1"/>
    <property type="molecule type" value="Genomic_DNA"/>
</dbReference>
<reference evidence="2 3" key="1">
    <citation type="submission" date="2016-09" db="EMBL/GenBank/DDBJ databases">
        <title>The complete genome sequences of Rhizobium gallicum, symbiovars gallicum and phaseoli, symbionts associated to common bean (Phaseolus vulgaris).</title>
        <authorList>
            <person name="Bustos P."/>
            <person name="Santamaria R.I."/>
            <person name="Perez-Carrascal O.M."/>
            <person name="Juarez S."/>
            <person name="Lozano L."/>
            <person name="Martinez-Flores I."/>
            <person name="Martinez-Romero E."/>
            <person name="Cevallos M."/>
            <person name="Romero D."/>
            <person name="Davila G."/>
            <person name="Gonzalez V."/>
        </authorList>
    </citation>
    <scope>NUCLEOTIDE SEQUENCE [LARGE SCALE GENOMIC DNA]</scope>
    <source>
        <strain evidence="2 3">IE4872</strain>
        <plasmid evidence="3">prgalie4872d</plasmid>
    </source>
</reference>
<proteinExistence type="predicted"/>
<dbReference type="Pfam" id="PF13795">
    <property type="entry name" value="HupE_UreJ_2"/>
    <property type="match status" value="1"/>
</dbReference>
<keyword evidence="1" id="KW-1133">Transmembrane helix</keyword>
<keyword evidence="1" id="KW-0472">Membrane</keyword>
<feature type="transmembrane region" description="Helical" evidence="1">
    <location>
        <begin position="160"/>
        <end position="184"/>
    </location>
</feature>
<evidence type="ECO:0000313" key="2">
    <source>
        <dbReference type="EMBL" id="APO72281.1"/>
    </source>
</evidence>
<dbReference type="Proteomes" id="UP000184749">
    <property type="component" value="Plasmid pRgalIE4872d"/>
</dbReference>